<gene>
    <name evidence="1" type="ORF">OCBIM_22028154mg</name>
</gene>
<evidence type="ECO:0000313" key="1">
    <source>
        <dbReference type="EMBL" id="KOF80280.1"/>
    </source>
</evidence>
<dbReference type="AlphaFoldDB" id="A0A0L8GUI9"/>
<sequence length="93" mass="11090">MSLWRNRLARSAVNRKVGGSSPPRDVDPFYIFISFKTARLVVRAHPGTWILFIVLFHLKPQGWWFEPTQGRGSFLYFYFISLFRYSSWFEPIQ</sequence>
<reference evidence="1" key="1">
    <citation type="submission" date="2015-07" db="EMBL/GenBank/DDBJ databases">
        <title>MeaNS - Measles Nucleotide Surveillance Program.</title>
        <authorList>
            <person name="Tran T."/>
            <person name="Druce J."/>
        </authorList>
    </citation>
    <scope>NUCLEOTIDE SEQUENCE</scope>
    <source>
        <strain evidence="1">UCB-OBI-ISO-001</strain>
        <tissue evidence="1">Gonad</tissue>
    </source>
</reference>
<protein>
    <submittedName>
        <fullName evidence="1">Uncharacterized protein</fullName>
    </submittedName>
</protein>
<proteinExistence type="predicted"/>
<name>A0A0L8GUI9_OCTBM</name>
<accession>A0A0L8GUI9</accession>
<dbReference type="EMBL" id="KQ420439">
    <property type="protein sequence ID" value="KOF80280.1"/>
    <property type="molecule type" value="Genomic_DNA"/>
</dbReference>
<organism evidence="1">
    <name type="scientific">Octopus bimaculoides</name>
    <name type="common">California two-spotted octopus</name>
    <dbReference type="NCBI Taxonomy" id="37653"/>
    <lineage>
        <taxon>Eukaryota</taxon>
        <taxon>Metazoa</taxon>
        <taxon>Spiralia</taxon>
        <taxon>Lophotrochozoa</taxon>
        <taxon>Mollusca</taxon>
        <taxon>Cephalopoda</taxon>
        <taxon>Coleoidea</taxon>
        <taxon>Octopodiformes</taxon>
        <taxon>Octopoda</taxon>
        <taxon>Incirrata</taxon>
        <taxon>Octopodidae</taxon>
        <taxon>Octopus</taxon>
    </lineage>
</organism>